<dbReference type="AlphaFoldDB" id="V5FBH2"/>
<dbReference type="InterPro" id="IPR005119">
    <property type="entry name" value="LysR_subst-bd"/>
</dbReference>
<dbReference type="SUPFAM" id="SSF53850">
    <property type="entry name" value="Periplasmic binding protein-like II"/>
    <property type="match status" value="1"/>
</dbReference>
<evidence type="ECO:0000313" key="7">
    <source>
        <dbReference type="Proteomes" id="UP000017800"/>
    </source>
</evidence>
<gene>
    <name evidence="6" type="ORF">VHA01S_008_00340</name>
</gene>
<evidence type="ECO:0000313" key="6">
    <source>
        <dbReference type="EMBL" id="GAD88638.1"/>
    </source>
</evidence>
<dbReference type="PROSITE" id="PS50931">
    <property type="entry name" value="HTH_LYSR"/>
    <property type="match status" value="1"/>
</dbReference>
<dbReference type="GO" id="GO:0003700">
    <property type="term" value="F:DNA-binding transcription factor activity"/>
    <property type="evidence" value="ECO:0007669"/>
    <property type="project" value="InterPro"/>
</dbReference>
<evidence type="ECO:0000259" key="5">
    <source>
        <dbReference type="PROSITE" id="PS50931"/>
    </source>
</evidence>
<dbReference type="eggNOG" id="COG0583">
    <property type="taxonomic scope" value="Bacteria"/>
</dbReference>
<dbReference type="InterPro" id="IPR036388">
    <property type="entry name" value="WH-like_DNA-bd_sf"/>
</dbReference>
<dbReference type="Gene3D" id="1.10.10.10">
    <property type="entry name" value="Winged helix-like DNA-binding domain superfamily/Winged helix DNA-binding domain"/>
    <property type="match status" value="1"/>
</dbReference>
<evidence type="ECO:0000256" key="2">
    <source>
        <dbReference type="ARBA" id="ARBA00023015"/>
    </source>
</evidence>
<protein>
    <submittedName>
        <fullName evidence="6">Putative LysR family transcriptional regulator</fullName>
    </submittedName>
</protein>
<evidence type="ECO:0000256" key="1">
    <source>
        <dbReference type="ARBA" id="ARBA00009437"/>
    </source>
</evidence>
<keyword evidence="7" id="KW-1185">Reference proteome</keyword>
<comment type="caution">
    <text evidence="6">The sequence shown here is derived from an EMBL/GenBank/DDBJ whole genome shotgun (WGS) entry which is preliminary data.</text>
</comment>
<dbReference type="Pfam" id="PF03466">
    <property type="entry name" value="LysR_substrate"/>
    <property type="match status" value="1"/>
</dbReference>
<name>V5FBH2_9VIBR</name>
<dbReference type="InterPro" id="IPR000847">
    <property type="entry name" value="LysR_HTH_N"/>
</dbReference>
<dbReference type="RefSeq" id="WP_023403021.1">
    <property type="nucleotide sequence ID" value="NZ_BAUJ01000008.1"/>
</dbReference>
<accession>V5FBH2</accession>
<dbReference type="PANTHER" id="PTHR30537">
    <property type="entry name" value="HTH-TYPE TRANSCRIPTIONAL REGULATOR"/>
    <property type="match status" value="1"/>
</dbReference>
<comment type="similarity">
    <text evidence="1">Belongs to the LysR transcriptional regulatory family.</text>
</comment>
<dbReference type="GO" id="GO:0003677">
    <property type="term" value="F:DNA binding"/>
    <property type="evidence" value="ECO:0007669"/>
    <property type="project" value="UniProtKB-KW"/>
</dbReference>
<keyword evidence="4" id="KW-0804">Transcription</keyword>
<dbReference type="InterPro" id="IPR058163">
    <property type="entry name" value="LysR-type_TF_proteobact-type"/>
</dbReference>
<evidence type="ECO:0000256" key="4">
    <source>
        <dbReference type="ARBA" id="ARBA00023163"/>
    </source>
</evidence>
<proteinExistence type="inferred from homology"/>
<reference evidence="6 7" key="1">
    <citation type="submission" date="2013-10" db="EMBL/GenBank/DDBJ databases">
        <authorList>
            <person name="Ichikawa N."/>
            <person name="Kimura A."/>
            <person name="Ohji S."/>
            <person name="Hosoyama A."/>
            <person name="Fujita N."/>
        </authorList>
    </citation>
    <scope>NUCLEOTIDE SEQUENCE [LARGE SCALE GENOMIC DNA]</scope>
    <source>
        <strain evidence="6 7">NBRC 102217</strain>
    </source>
</reference>
<dbReference type="SUPFAM" id="SSF46785">
    <property type="entry name" value="Winged helix' DNA-binding domain"/>
    <property type="match status" value="1"/>
</dbReference>
<sequence>MNKLDNMLVFNTIVEHKGLTAAAHHLNTSPATITSKLKALEQYYGVKLLNRTTRSMSLTDEGKKFYQLSCNALSHIDVMEEQFQNKSQRLSGNLRISATRDLGKNVIAPMVDEFIALHPDVVPHLILSDEVLSIHRYRLDAIFRYSHLVDSQLISRRLRASKRVLCASPDYLKRHGVPDSLKDLLNHRCIGSQHNEDMITRWQFFVDGELQSIAINPCRLSNDGEIIKRWAIDGHGIALKSWVDIRQDLKAGRLKIVLPSYLPDFSDGSKTADLHLIYPHRDFLPTRTRVFIEFVVNYFKKDNDSR</sequence>
<dbReference type="Proteomes" id="UP000017800">
    <property type="component" value="Unassembled WGS sequence"/>
</dbReference>
<dbReference type="Pfam" id="PF00126">
    <property type="entry name" value="HTH_1"/>
    <property type="match status" value="1"/>
</dbReference>
<dbReference type="EMBL" id="BAUJ01000008">
    <property type="protein sequence ID" value="GAD88638.1"/>
    <property type="molecule type" value="Genomic_DNA"/>
</dbReference>
<dbReference type="InterPro" id="IPR036390">
    <property type="entry name" value="WH_DNA-bd_sf"/>
</dbReference>
<keyword evidence="2" id="KW-0805">Transcription regulation</keyword>
<dbReference type="PANTHER" id="PTHR30537:SF5">
    <property type="entry name" value="HTH-TYPE TRANSCRIPTIONAL ACTIVATOR TTDR-RELATED"/>
    <property type="match status" value="1"/>
</dbReference>
<dbReference type="Gene3D" id="3.40.190.290">
    <property type="match status" value="1"/>
</dbReference>
<keyword evidence="3" id="KW-0238">DNA-binding</keyword>
<organism evidence="6 7">
    <name type="scientific">Vibrio halioticoli NBRC 102217</name>
    <dbReference type="NCBI Taxonomy" id="1219072"/>
    <lineage>
        <taxon>Bacteria</taxon>
        <taxon>Pseudomonadati</taxon>
        <taxon>Pseudomonadota</taxon>
        <taxon>Gammaproteobacteria</taxon>
        <taxon>Vibrionales</taxon>
        <taxon>Vibrionaceae</taxon>
        <taxon>Vibrio</taxon>
    </lineage>
</organism>
<feature type="domain" description="HTH lysR-type" evidence="5">
    <location>
        <begin position="1"/>
        <end position="59"/>
    </location>
</feature>
<evidence type="ECO:0000256" key="3">
    <source>
        <dbReference type="ARBA" id="ARBA00023125"/>
    </source>
</evidence>
<dbReference type="FunFam" id="1.10.10.10:FF:000001">
    <property type="entry name" value="LysR family transcriptional regulator"/>
    <property type="match status" value="1"/>
</dbReference>
<dbReference type="CDD" id="cd08422">
    <property type="entry name" value="PBP2_CrgA_like"/>
    <property type="match status" value="1"/>
</dbReference>
<reference evidence="6 7" key="2">
    <citation type="submission" date="2013-11" db="EMBL/GenBank/DDBJ databases">
        <title>Whole genome shotgun sequence of Vibrio halioticoli NBRC 102217.</title>
        <authorList>
            <person name="Isaki S."/>
            <person name="Kimura A."/>
            <person name="Ohji S."/>
            <person name="Hosoyama A."/>
            <person name="Fujita N."/>
            <person name="Hashimoto M."/>
            <person name="Hosoyama Y."/>
            <person name="Yamazoe A."/>
        </authorList>
    </citation>
    <scope>NUCLEOTIDE SEQUENCE [LARGE SCALE GENOMIC DNA]</scope>
    <source>
        <strain evidence="6 7">NBRC 102217</strain>
    </source>
</reference>